<evidence type="ECO:0000256" key="1">
    <source>
        <dbReference type="SAM" id="SignalP"/>
    </source>
</evidence>
<dbReference type="EMBL" id="JAGSXJ010000009">
    <property type="protein sequence ID" value="KAH6688545.1"/>
    <property type="molecule type" value="Genomic_DNA"/>
</dbReference>
<dbReference type="Proteomes" id="UP000770015">
    <property type="component" value="Unassembled WGS sequence"/>
</dbReference>
<name>A0A9P8VF34_9PEZI</name>
<keyword evidence="1" id="KW-0732">Signal</keyword>
<gene>
    <name evidence="2" type="ORF">F5X68DRAFT_190196</name>
</gene>
<proteinExistence type="predicted"/>
<comment type="caution">
    <text evidence="2">The sequence shown here is derived from an EMBL/GenBank/DDBJ whole genome shotgun (WGS) entry which is preliminary data.</text>
</comment>
<reference evidence="2" key="1">
    <citation type="journal article" date="2021" name="Nat. Commun.">
        <title>Genetic determinants of endophytism in the Arabidopsis root mycobiome.</title>
        <authorList>
            <person name="Mesny F."/>
            <person name="Miyauchi S."/>
            <person name="Thiergart T."/>
            <person name="Pickel B."/>
            <person name="Atanasova L."/>
            <person name="Karlsson M."/>
            <person name="Huettel B."/>
            <person name="Barry K.W."/>
            <person name="Haridas S."/>
            <person name="Chen C."/>
            <person name="Bauer D."/>
            <person name="Andreopoulos W."/>
            <person name="Pangilinan J."/>
            <person name="LaButti K."/>
            <person name="Riley R."/>
            <person name="Lipzen A."/>
            <person name="Clum A."/>
            <person name="Drula E."/>
            <person name="Henrissat B."/>
            <person name="Kohler A."/>
            <person name="Grigoriev I.V."/>
            <person name="Martin F.M."/>
            <person name="Hacquard S."/>
        </authorList>
    </citation>
    <scope>NUCLEOTIDE SEQUENCE</scope>
    <source>
        <strain evidence="2">MPI-SDFR-AT-0117</strain>
    </source>
</reference>
<protein>
    <submittedName>
        <fullName evidence="2">Uncharacterized protein</fullName>
    </submittedName>
</protein>
<feature type="signal peptide" evidence="1">
    <location>
        <begin position="1"/>
        <end position="22"/>
    </location>
</feature>
<dbReference type="AlphaFoldDB" id="A0A9P8VF34"/>
<accession>A0A9P8VF34</accession>
<keyword evidence="3" id="KW-1185">Reference proteome</keyword>
<evidence type="ECO:0000313" key="3">
    <source>
        <dbReference type="Proteomes" id="UP000770015"/>
    </source>
</evidence>
<sequence length="205" mass="21561">MQQTKMTLGGVLAAGIIATATATSEQQCFTNIRSILSAGNDVQSNVKYLCDNFQEAIKQESLLSPCGTTEQAYDLFALLCGTSTPTPTEQVATPVTVWTPIATVETNEVEDVTIFEAITVEATPSAFEPTTASEPTTTADPTAFDKITGCTSHNVLDGIRITETVTTTFNKPSEPSTDATAGALSVQDICAPALIFGLGLCALLW</sequence>
<feature type="chain" id="PRO_5040247468" evidence="1">
    <location>
        <begin position="23"/>
        <end position="205"/>
    </location>
</feature>
<evidence type="ECO:0000313" key="2">
    <source>
        <dbReference type="EMBL" id="KAH6688545.1"/>
    </source>
</evidence>
<organism evidence="2 3">
    <name type="scientific">Plectosphaerella plurivora</name>
    <dbReference type="NCBI Taxonomy" id="936078"/>
    <lineage>
        <taxon>Eukaryota</taxon>
        <taxon>Fungi</taxon>
        <taxon>Dikarya</taxon>
        <taxon>Ascomycota</taxon>
        <taxon>Pezizomycotina</taxon>
        <taxon>Sordariomycetes</taxon>
        <taxon>Hypocreomycetidae</taxon>
        <taxon>Glomerellales</taxon>
        <taxon>Plectosphaerellaceae</taxon>
        <taxon>Plectosphaerella</taxon>
    </lineage>
</organism>